<organism evidence="7 8">
    <name type="scientific">Streptomyces syringium</name>
    <dbReference type="NCBI Taxonomy" id="76729"/>
    <lineage>
        <taxon>Bacteria</taxon>
        <taxon>Bacillati</taxon>
        <taxon>Actinomycetota</taxon>
        <taxon>Actinomycetes</taxon>
        <taxon>Kitasatosporales</taxon>
        <taxon>Streptomycetaceae</taxon>
        <taxon>Streptomyces</taxon>
    </lineage>
</organism>
<sequence>MRKRNALTAFTLALTTAATGTGFAAGPKGPAPAQRDGLERFKEQKVVWGACQDEELAASGTECARVTVPLDYRAPGGRTLQIAISRVKADDNGKARRGILLTNPGGPGGPGLSMPATLRKQLGAEVAAAYDLIGMDARGVGESGPLDCGLTRASWIRSSGSDRAGFDASVRLARQDARKCGEKYPDTLAHYSTRNTARDVDIVRAALGERRTSWFGQSYGTTLGSTYAQMFPERVDRLVLDSAPDPAKYGMGMIQDMGPANEKALDDFAAWAAARHAQYGLGATPAAVRATVEGLARRALGEPIKVGPYRLDGHDLPFLLLDLGTDSQDNTRYAEVVRSLLDAADGKPGTPHPYLLDMVKELSGPGTAGRSAGLSAQVAILCADAAMPRDPDWYWRAVERSRAEQPVFGPVVNGPLPCAFWKERPRERLTEIDNKVPALQLQATGDTRTTYEEGLAMHRAMRGSVLVTVPTRAHGVVRSRTGTCAHQAVADYLVRGALPARDMTCRPAA</sequence>
<dbReference type="RefSeq" id="WP_209516565.1">
    <property type="nucleotide sequence ID" value="NZ_JAGIOH010000001.1"/>
</dbReference>
<proteinExistence type="inferred from homology"/>
<evidence type="ECO:0000256" key="1">
    <source>
        <dbReference type="ARBA" id="ARBA00010088"/>
    </source>
</evidence>
<name>A0ABS4Y818_9ACTN</name>
<dbReference type="Proteomes" id="UP001519291">
    <property type="component" value="Unassembled WGS sequence"/>
</dbReference>
<evidence type="ECO:0000256" key="3">
    <source>
        <dbReference type="ARBA" id="ARBA00022801"/>
    </source>
</evidence>
<dbReference type="InterPro" id="IPR000073">
    <property type="entry name" value="AB_hydrolase_1"/>
</dbReference>
<dbReference type="GeneID" id="91571253"/>
<evidence type="ECO:0000256" key="2">
    <source>
        <dbReference type="ARBA" id="ARBA00022729"/>
    </source>
</evidence>
<comment type="similarity">
    <text evidence="1">Belongs to the peptidase S33 family.</text>
</comment>
<reference evidence="7 8" key="1">
    <citation type="submission" date="2021-03" db="EMBL/GenBank/DDBJ databases">
        <title>Sequencing the genomes of 1000 actinobacteria strains.</title>
        <authorList>
            <person name="Klenk H.-P."/>
        </authorList>
    </citation>
    <scope>NUCLEOTIDE SEQUENCE [LARGE SCALE GENOMIC DNA]</scope>
    <source>
        <strain evidence="7 8">DSM 41480</strain>
    </source>
</reference>
<protein>
    <submittedName>
        <fullName evidence="7">Pimeloyl-ACP methyl ester carboxylesterase</fullName>
    </submittedName>
</protein>
<dbReference type="InterPro" id="IPR013595">
    <property type="entry name" value="Pept_S33_TAP-like_C"/>
</dbReference>
<feature type="signal peptide" evidence="4">
    <location>
        <begin position="1"/>
        <end position="24"/>
    </location>
</feature>
<evidence type="ECO:0000256" key="4">
    <source>
        <dbReference type="SAM" id="SignalP"/>
    </source>
</evidence>
<evidence type="ECO:0000313" key="8">
    <source>
        <dbReference type="Proteomes" id="UP001519291"/>
    </source>
</evidence>
<dbReference type="EMBL" id="JAGIOH010000001">
    <property type="protein sequence ID" value="MBP2404918.1"/>
    <property type="molecule type" value="Genomic_DNA"/>
</dbReference>
<feature type="domain" description="Peptidase S33 tripeptidyl aminopeptidase-like C-terminal" evidence="6">
    <location>
        <begin position="409"/>
        <end position="505"/>
    </location>
</feature>
<evidence type="ECO:0000313" key="7">
    <source>
        <dbReference type="EMBL" id="MBP2404918.1"/>
    </source>
</evidence>
<feature type="domain" description="AB hydrolase-1" evidence="5">
    <location>
        <begin position="100"/>
        <end position="266"/>
    </location>
</feature>
<keyword evidence="2 4" id="KW-0732">Signal</keyword>
<dbReference type="PANTHER" id="PTHR43248:SF29">
    <property type="entry name" value="TRIPEPTIDYL AMINOPEPTIDASE"/>
    <property type="match status" value="1"/>
</dbReference>
<accession>A0ABS4Y818</accession>
<dbReference type="Pfam" id="PF00561">
    <property type="entry name" value="Abhydrolase_1"/>
    <property type="match status" value="1"/>
</dbReference>
<evidence type="ECO:0000259" key="6">
    <source>
        <dbReference type="Pfam" id="PF08386"/>
    </source>
</evidence>
<dbReference type="Pfam" id="PF08386">
    <property type="entry name" value="Abhydrolase_4"/>
    <property type="match status" value="1"/>
</dbReference>
<dbReference type="InterPro" id="IPR029058">
    <property type="entry name" value="AB_hydrolase_fold"/>
</dbReference>
<dbReference type="PANTHER" id="PTHR43248">
    <property type="entry name" value="2-SUCCINYL-6-HYDROXY-2,4-CYCLOHEXADIENE-1-CARBOXYLATE SYNTHASE"/>
    <property type="match status" value="1"/>
</dbReference>
<gene>
    <name evidence="7" type="ORF">JO379_004387</name>
</gene>
<dbReference type="Gene3D" id="3.40.50.1820">
    <property type="entry name" value="alpha/beta hydrolase"/>
    <property type="match status" value="1"/>
</dbReference>
<dbReference type="SUPFAM" id="SSF53474">
    <property type="entry name" value="alpha/beta-Hydrolases"/>
    <property type="match status" value="1"/>
</dbReference>
<keyword evidence="3" id="KW-0378">Hydrolase</keyword>
<evidence type="ECO:0000259" key="5">
    <source>
        <dbReference type="Pfam" id="PF00561"/>
    </source>
</evidence>
<comment type="caution">
    <text evidence="7">The sequence shown here is derived from an EMBL/GenBank/DDBJ whole genome shotgun (WGS) entry which is preliminary data.</text>
</comment>
<feature type="chain" id="PRO_5047172669" evidence="4">
    <location>
        <begin position="25"/>
        <end position="509"/>
    </location>
</feature>
<keyword evidence="8" id="KW-1185">Reference proteome</keyword>
<dbReference type="InterPro" id="IPR051601">
    <property type="entry name" value="Serine_prot/Carboxylest_S33"/>
</dbReference>